<dbReference type="EMBL" id="BSNC01000003">
    <property type="protein sequence ID" value="GLP95523.1"/>
    <property type="molecule type" value="Genomic_DNA"/>
</dbReference>
<protein>
    <recommendedName>
        <fullName evidence="2">TonB C-terminal domain-containing protein</fullName>
    </recommendedName>
</protein>
<evidence type="ECO:0000256" key="1">
    <source>
        <dbReference type="SAM" id="SignalP"/>
    </source>
</evidence>
<proteinExistence type="predicted"/>
<reference evidence="3" key="2">
    <citation type="submission" date="2023-01" db="EMBL/GenBank/DDBJ databases">
        <title>Draft genome sequence of Paraferrimonas sedimenticola strain NBRC 101628.</title>
        <authorList>
            <person name="Sun Q."/>
            <person name="Mori K."/>
        </authorList>
    </citation>
    <scope>NUCLEOTIDE SEQUENCE</scope>
    <source>
        <strain evidence="3">NBRC 101628</strain>
    </source>
</reference>
<comment type="caution">
    <text evidence="3">The sequence shown here is derived from an EMBL/GenBank/DDBJ whole genome shotgun (WGS) entry which is preliminary data.</text>
</comment>
<dbReference type="SUPFAM" id="SSF74653">
    <property type="entry name" value="TolA/TonB C-terminal domain"/>
    <property type="match status" value="1"/>
</dbReference>
<dbReference type="InterPro" id="IPR018247">
    <property type="entry name" value="EF_Hand_1_Ca_BS"/>
</dbReference>
<dbReference type="Pfam" id="PF03544">
    <property type="entry name" value="TonB_C"/>
    <property type="match status" value="1"/>
</dbReference>
<dbReference type="InterPro" id="IPR037682">
    <property type="entry name" value="TonB_C"/>
</dbReference>
<dbReference type="PROSITE" id="PS52015">
    <property type="entry name" value="TONB_CTD"/>
    <property type="match status" value="1"/>
</dbReference>
<dbReference type="PROSITE" id="PS00018">
    <property type="entry name" value="EF_HAND_1"/>
    <property type="match status" value="1"/>
</dbReference>
<dbReference type="PROSITE" id="PS51257">
    <property type="entry name" value="PROKAR_LIPOPROTEIN"/>
    <property type="match status" value="1"/>
</dbReference>
<feature type="chain" id="PRO_5041377899" description="TonB C-terminal domain-containing protein" evidence="1">
    <location>
        <begin position="23"/>
        <end position="350"/>
    </location>
</feature>
<evidence type="ECO:0000259" key="2">
    <source>
        <dbReference type="PROSITE" id="PS52015"/>
    </source>
</evidence>
<dbReference type="GO" id="GO:0055085">
    <property type="term" value="P:transmembrane transport"/>
    <property type="evidence" value="ECO:0007669"/>
    <property type="project" value="InterPro"/>
</dbReference>
<gene>
    <name evidence="3" type="ORF">GCM10007895_08290</name>
</gene>
<name>A0AA37RUN1_9GAMM</name>
<accession>A0AA37RUN1</accession>
<dbReference type="Gene3D" id="3.30.1150.10">
    <property type="match status" value="1"/>
</dbReference>
<reference evidence="3" key="1">
    <citation type="journal article" date="2014" name="Int. J. Syst. Evol. Microbiol.">
        <title>Complete genome sequence of Corynebacterium casei LMG S-19264T (=DSM 44701T), isolated from a smear-ripened cheese.</title>
        <authorList>
            <consortium name="US DOE Joint Genome Institute (JGI-PGF)"/>
            <person name="Walter F."/>
            <person name="Albersmeier A."/>
            <person name="Kalinowski J."/>
            <person name="Ruckert C."/>
        </authorList>
    </citation>
    <scope>NUCLEOTIDE SEQUENCE</scope>
    <source>
        <strain evidence="3">NBRC 101628</strain>
    </source>
</reference>
<evidence type="ECO:0000313" key="4">
    <source>
        <dbReference type="Proteomes" id="UP001161422"/>
    </source>
</evidence>
<dbReference type="Proteomes" id="UP001161422">
    <property type="component" value="Unassembled WGS sequence"/>
</dbReference>
<feature type="signal peptide" evidence="1">
    <location>
        <begin position="1"/>
        <end position="22"/>
    </location>
</feature>
<sequence length="350" mass="40570">MNTRMASLLIVVLACVPTAAQALDQTQLFVGSYQPSKLLEYRQIKETRRQHQFDQEGWALVSYDLNAEGKVTRAEIYDSIGLRWLERAALKRVQSSVYQAAELNGRAVDSTNLVQLVLFNSRPGHAPRPSKTFNTLYQKSYDALYSDDSNARSVIYQELAQYQPTNFNENNRRTYLQAAYYTELQDWLKVYELRRLLVNNYRDALNGRQSLFNRLEFVAVAVELGHLRQAQRVLQLVEEQPEYKGQPQDSPTRAFVEELKTEILDLEQQEAPIQVLHRLSANRSWYHKPVREQFEVVVHQGEIAWLIFNCGDKAYKYNFVYNFRYSMPAGNNCGITVKADSDAELTLIEY</sequence>
<organism evidence="3 4">
    <name type="scientific">Paraferrimonas sedimenticola</name>
    <dbReference type="NCBI Taxonomy" id="375674"/>
    <lineage>
        <taxon>Bacteria</taxon>
        <taxon>Pseudomonadati</taxon>
        <taxon>Pseudomonadota</taxon>
        <taxon>Gammaproteobacteria</taxon>
        <taxon>Alteromonadales</taxon>
        <taxon>Ferrimonadaceae</taxon>
        <taxon>Paraferrimonas</taxon>
    </lineage>
</organism>
<dbReference type="AlphaFoldDB" id="A0AA37RUN1"/>
<keyword evidence="4" id="KW-1185">Reference proteome</keyword>
<feature type="domain" description="TonB C-terminal" evidence="2">
    <location>
        <begin position="31"/>
        <end position="125"/>
    </location>
</feature>
<keyword evidence="1" id="KW-0732">Signal</keyword>
<evidence type="ECO:0000313" key="3">
    <source>
        <dbReference type="EMBL" id="GLP95523.1"/>
    </source>
</evidence>
<dbReference type="RefSeq" id="WP_169902909.1">
    <property type="nucleotide sequence ID" value="NZ_NRIR01000004.1"/>
</dbReference>